<dbReference type="Pfam" id="PF16810">
    <property type="entry name" value="RXLR"/>
    <property type="match status" value="1"/>
</dbReference>
<organism evidence="11 15">
    <name type="scientific">Phytophthora fragariae</name>
    <dbReference type="NCBI Taxonomy" id="53985"/>
    <lineage>
        <taxon>Eukaryota</taxon>
        <taxon>Sar</taxon>
        <taxon>Stramenopiles</taxon>
        <taxon>Oomycota</taxon>
        <taxon>Peronosporomycetes</taxon>
        <taxon>Peronosporales</taxon>
        <taxon>Peronosporaceae</taxon>
        <taxon>Phytophthora</taxon>
    </lineage>
</organism>
<name>A0A6A3X6N8_9STRA</name>
<feature type="signal peptide" evidence="5">
    <location>
        <begin position="1"/>
        <end position="18"/>
    </location>
</feature>
<evidence type="ECO:0000256" key="3">
    <source>
        <dbReference type="ARBA" id="ARBA00022525"/>
    </source>
</evidence>
<reference evidence="13 14" key="1">
    <citation type="submission" date="2018-08" db="EMBL/GenBank/DDBJ databases">
        <title>Genomic investigation of the strawberry pathogen Phytophthora fragariae indicates pathogenicity is determined by transcriptional variation in three key races.</title>
        <authorList>
            <person name="Adams T.M."/>
            <person name="Armitage A.D."/>
            <person name="Sobczyk M.K."/>
            <person name="Bates H.J."/>
            <person name="Dunwell J.M."/>
            <person name="Nellist C.F."/>
            <person name="Harrison R.J."/>
        </authorList>
    </citation>
    <scope>NUCLEOTIDE SEQUENCE [LARGE SCALE GENOMIC DNA]</scope>
    <source>
        <strain evidence="12 14">A4</strain>
        <strain evidence="11 15">BC-1</strain>
        <strain evidence="9 18">BC-23</strain>
        <strain evidence="10 13">NOV-27</strain>
        <strain evidence="7 16">NOV-5</strain>
        <strain evidence="8 17">NOV-71</strain>
    </source>
</reference>
<evidence type="ECO:0000313" key="17">
    <source>
        <dbReference type="Proteomes" id="UP000441208"/>
    </source>
</evidence>
<feature type="compositionally biased region" description="Basic and acidic residues" evidence="6">
    <location>
        <begin position="47"/>
        <end position="61"/>
    </location>
</feature>
<dbReference type="Proteomes" id="UP000476176">
    <property type="component" value="Unassembled WGS sequence"/>
</dbReference>
<evidence type="ECO:0000256" key="5">
    <source>
        <dbReference type="RuleBase" id="RU367124"/>
    </source>
</evidence>
<evidence type="ECO:0000256" key="1">
    <source>
        <dbReference type="ARBA" id="ARBA00004613"/>
    </source>
</evidence>
<dbReference type="InterPro" id="IPR031825">
    <property type="entry name" value="RXLR"/>
</dbReference>
<evidence type="ECO:0000313" key="13">
    <source>
        <dbReference type="Proteomes" id="UP000433483"/>
    </source>
</evidence>
<dbReference type="EMBL" id="QXGE01007013">
    <property type="protein sequence ID" value="KAE9264157.1"/>
    <property type="molecule type" value="Genomic_DNA"/>
</dbReference>
<dbReference type="Proteomes" id="UP000441208">
    <property type="component" value="Unassembled WGS sequence"/>
</dbReference>
<comment type="function">
    <text evidence="5">Effector that suppresses plant defense responses during pathogen infection.</text>
</comment>
<dbReference type="Proteomes" id="UP000440367">
    <property type="component" value="Unassembled WGS sequence"/>
</dbReference>
<comment type="caution">
    <text evidence="11">The sequence shown here is derived from an EMBL/GenBank/DDBJ whole genome shotgun (WGS) entry which is preliminary data.</text>
</comment>
<dbReference type="AlphaFoldDB" id="A0A6A3X6N8"/>
<sequence>MRICSIFVLAIHVAAVLANSAAGAVVNSDEVQASPNVALTPRRSLSTRRDIPQRSLRLRDTEDGDESEEEERAYGTSVVMMAHPTLSHADAKMVHQVAKQNSAEHIMGKLKVPYEVVNGERVYSLANEHYARYVKWLKKFRDDPLTFPN</sequence>
<proteinExistence type="inferred from homology"/>
<comment type="subcellular location">
    <subcellularLocation>
        <location evidence="1 5">Secreted</location>
    </subcellularLocation>
</comment>
<feature type="compositionally biased region" description="Acidic residues" evidence="6">
    <location>
        <begin position="62"/>
        <end position="71"/>
    </location>
</feature>
<evidence type="ECO:0000313" key="12">
    <source>
        <dbReference type="EMBL" id="KAE9264157.1"/>
    </source>
</evidence>
<dbReference type="EMBL" id="QXGD01002121">
    <property type="protein sequence ID" value="KAE9193330.1"/>
    <property type="molecule type" value="Genomic_DNA"/>
</dbReference>
<evidence type="ECO:0000313" key="16">
    <source>
        <dbReference type="Proteomes" id="UP000440732"/>
    </source>
</evidence>
<evidence type="ECO:0000256" key="6">
    <source>
        <dbReference type="SAM" id="MobiDB-lite"/>
    </source>
</evidence>
<dbReference type="Proteomes" id="UP000440732">
    <property type="component" value="Unassembled WGS sequence"/>
</dbReference>
<dbReference type="Proteomes" id="UP000433483">
    <property type="component" value="Unassembled WGS sequence"/>
</dbReference>
<dbReference type="Proteomes" id="UP000437068">
    <property type="component" value="Unassembled WGS sequence"/>
</dbReference>
<dbReference type="EMBL" id="QXFZ01002616">
    <property type="protein sequence ID" value="KAE9075349.1"/>
    <property type="molecule type" value="Genomic_DNA"/>
</dbReference>
<feature type="chain" id="PRO_5036166558" description="RxLR effector protein" evidence="5">
    <location>
        <begin position="19"/>
        <end position="149"/>
    </location>
</feature>
<evidence type="ECO:0000313" key="9">
    <source>
        <dbReference type="EMBL" id="KAE9162675.1"/>
    </source>
</evidence>
<evidence type="ECO:0000313" key="18">
    <source>
        <dbReference type="Proteomes" id="UP000476176"/>
    </source>
</evidence>
<dbReference type="EMBL" id="QXGC01006343">
    <property type="protein sequence ID" value="KAE9162675.1"/>
    <property type="molecule type" value="Genomic_DNA"/>
</dbReference>
<evidence type="ECO:0000313" key="14">
    <source>
        <dbReference type="Proteomes" id="UP000437068"/>
    </source>
</evidence>
<dbReference type="OrthoDB" id="128728at2759"/>
<protein>
    <recommendedName>
        <fullName evidence="5">RxLR effector protein</fullName>
    </recommendedName>
</protein>
<evidence type="ECO:0000256" key="4">
    <source>
        <dbReference type="ARBA" id="ARBA00022729"/>
    </source>
</evidence>
<evidence type="ECO:0000313" key="15">
    <source>
        <dbReference type="Proteomes" id="UP000440367"/>
    </source>
</evidence>
<comment type="similarity">
    <text evidence="2 5">Belongs to the RxLR effector family.</text>
</comment>
<dbReference type="EMBL" id="QXGB01002625">
    <property type="protein sequence ID" value="KAE9176356.1"/>
    <property type="molecule type" value="Genomic_DNA"/>
</dbReference>
<dbReference type="EMBL" id="QXGA01006379">
    <property type="protein sequence ID" value="KAE9063333.1"/>
    <property type="molecule type" value="Genomic_DNA"/>
</dbReference>
<evidence type="ECO:0000313" key="11">
    <source>
        <dbReference type="EMBL" id="KAE9193330.1"/>
    </source>
</evidence>
<evidence type="ECO:0000313" key="10">
    <source>
        <dbReference type="EMBL" id="KAE9176356.1"/>
    </source>
</evidence>
<gene>
    <name evidence="12" type="ORF">PF001_g31403</name>
    <name evidence="11" type="ORF">PF002_g23940</name>
    <name evidence="9" type="ORF">PF004_g30409</name>
    <name evidence="10" type="ORF">PF005_g24993</name>
    <name evidence="7" type="ORF">PF006_g30973</name>
    <name evidence="8" type="ORF">PF007_g25047</name>
</gene>
<evidence type="ECO:0000256" key="2">
    <source>
        <dbReference type="ARBA" id="ARBA00010400"/>
    </source>
</evidence>
<comment type="domain">
    <text evidence="5">The RxLR-dEER motif acts to carry the protein into the host cell cytoplasm through binding to cell surface phosphatidylinositol-3-phosphate.</text>
</comment>
<evidence type="ECO:0000313" key="8">
    <source>
        <dbReference type="EMBL" id="KAE9075349.1"/>
    </source>
</evidence>
<feature type="region of interest" description="Disordered" evidence="6">
    <location>
        <begin position="37"/>
        <end position="74"/>
    </location>
</feature>
<keyword evidence="3 5" id="KW-0964">Secreted</keyword>
<keyword evidence="13" id="KW-1185">Reference proteome</keyword>
<keyword evidence="4 5" id="KW-0732">Signal</keyword>
<accession>A0A6A3X6N8</accession>
<evidence type="ECO:0000313" key="7">
    <source>
        <dbReference type="EMBL" id="KAE9063333.1"/>
    </source>
</evidence>